<feature type="domain" description="BLUF" evidence="1">
    <location>
        <begin position="3"/>
        <end position="96"/>
    </location>
</feature>
<sequence length="149" mass="16837">MGLYHLIYQSRALQPFDTPALTALLYQARAFNRAHHLSGLLLHTPDDRFFQILEGEEDVVRTLYYDHIMADPRHYRCRLVGAGACAERSFADWNMGFRVASAAELHALLAAATPTGQVPFAPQPRVRPELLKMLLDFVANHELEPISHS</sequence>
<dbReference type="SMART" id="SM01034">
    <property type="entry name" value="BLUF"/>
    <property type="match status" value="1"/>
</dbReference>
<organism evidence="2 3">
    <name type="scientific">Hymenobacter nivis</name>
    <dbReference type="NCBI Taxonomy" id="1850093"/>
    <lineage>
        <taxon>Bacteria</taxon>
        <taxon>Pseudomonadati</taxon>
        <taxon>Bacteroidota</taxon>
        <taxon>Cytophagia</taxon>
        <taxon>Cytophagales</taxon>
        <taxon>Hymenobacteraceae</taxon>
        <taxon>Hymenobacter</taxon>
    </lineage>
</organism>
<dbReference type="GO" id="GO:0071949">
    <property type="term" value="F:FAD binding"/>
    <property type="evidence" value="ECO:0007669"/>
    <property type="project" value="InterPro"/>
</dbReference>
<reference evidence="3" key="1">
    <citation type="submission" date="2018-04" db="EMBL/GenBank/DDBJ databases">
        <title>Complete genome of Antarctic heterotrophic bacterium Hymenobacter nivis.</title>
        <authorList>
            <person name="Terashima M."/>
        </authorList>
    </citation>
    <scope>NUCLEOTIDE SEQUENCE [LARGE SCALE GENOMIC DNA]</scope>
    <source>
        <strain evidence="3">NBRC 111535</strain>
    </source>
</reference>
<dbReference type="AlphaFoldDB" id="A0A2Z3GFL1"/>
<dbReference type="OrthoDB" id="1122028at2"/>
<proteinExistence type="predicted"/>
<evidence type="ECO:0000313" key="3">
    <source>
        <dbReference type="Proteomes" id="UP000245999"/>
    </source>
</evidence>
<evidence type="ECO:0000259" key="1">
    <source>
        <dbReference type="PROSITE" id="PS50925"/>
    </source>
</evidence>
<dbReference type="RefSeq" id="WP_109655624.1">
    <property type="nucleotide sequence ID" value="NZ_CP029145.1"/>
</dbReference>
<dbReference type="Gene3D" id="3.30.70.100">
    <property type="match status" value="1"/>
</dbReference>
<dbReference type="InterPro" id="IPR007024">
    <property type="entry name" value="BLUF_domain"/>
</dbReference>
<protein>
    <recommendedName>
        <fullName evidence="1">BLUF domain-containing protein</fullName>
    </recommendedName>
</protein>
<dbReference type="Proteomes" id="UP000245999">
    <property type="component" value="Chromosome"/>
</dbReference>
<keyword evidence="3" id="KW-1185">Reference proteome</keyword>
<dbReference type="PROSITE" id="PS50925">
    <property type="entry name" value="BLUF"/>
    <property type="match status" value="1"/>
</dbReference>
<dbReference type="GO" id="GO:0009882">
    <property type="term" value="F:blue light photoreceptor activity"/>
    <property type="evidence" value="ECO:0007669"/>
    <property type="project" value="InterPro"/>
</dbReference>
<evidence type="ECO:0000313" key="2">
    <source>
        <dbReference type="EMBL" id="AWM32519.1"/>
    </source>
</evidence>
<dbReference type="EMBL" id="CP029145">
    <property type="protein sequence ID" value="AWM32519.1"/>
    <property type="molecule type" value="Genomic_DNA"/>
</dbReference>
<dbReference type="InterPro" id="IPR036046">
    <property type="entry name" value="Acylphosphatase-like_dom_sf"/>
</dbReference>
<dbReference type="KEGG" id="hnv:DDQ68_06790"/>
<gene>
    <name evidence="2" type="ORF">DDQ68_06790</name>
</gene>
<accession>A0A2Z3GFL1</accession>
<dbReference type="Pfam" id="PF04940">
    <property type="entry name" value="BLUF"/>
    <property type="match status" value="1"/>
</dbReference>
<dbReference type="SUPFAM" id="SSF54975">
    <property type="entry name" value="Acylphosphatase/BLUF domain-like"/>
    <property type="match status" value="1"/>
</dbReference>
<name>A0A2Z3GFL1_9BACT</name>